<dbReference type="AlphaFoldDB" id="A0A0D0CWH2"/>
<reference evidence="1 2" key="1">
    <citation type="submission" date="2014-04" db="EMBL/GenBank/DDBJ databases">
        <authorList>
            <consortium name="DOE Joint Genome Institute"/>
            <person name="Kuo A."/>
            <person name="Kohler A."/>
            <person name="Jargeat P."/>
            <person name="Nagy L.G."/>
            <person name="Floudas D."/>
            <person name="Copeland A."/>
            <person name="Barry K.W."/>
            <person name="Cichocki N."/>
            <person name="Veneault-Fourrey C."/>
            <person name="LaButti K."/>
            <person name="Lindquist E.A."/>
            <person name="Lipzen A."/>
            <person name="Lundell T."/>
            <person name="Morin E."/>
            <person name="Murat C."/>
            <person name="Sun H."/>
            <person name="Tunlid A."/>
            <person name="Henrissat B."/>
            <person name="Grigoriev I.V."/>
            <person name="Hibbett D.S."/>
            <person name="Martin F."/>
            <person name="Nordberg H.P."/>
            <person name="Cantor M.N."/>
            <person name="Hua S.X."/>
        </authorList>
    </citation>
    <scope>NUCLEOTIDE SEQUENCE [LARGE SCALE GENOMIC DNA]</scope>
    <source>
        <strain evidence="1 2">Ve08.2h10</strain>
    </source>
</reference>
<proteinExistence type="predicted"/>
<protein>
    <submittedName>
        <fullName evidence="1">Uncharacterized protein</fullName>
    </submittedName>
</protein>
<dbReference type="Proteomes" id="UP000054538">
    <property type="component" value="Unassembled WGS sequence"/>
</dbReference>
<dbReference type="HOGENOM" id="CLU_006344_15_2_1"/>
<dbReference type="EMBL" id="KN826161">
    <property type="protein sequence ID" value="KIK79873.1"/>
    <property type="molecule type" value="Genomic_DNA"/>
</dbReference>
<name>A0A0D0CWH2_9AGAM</name>
<sequence length="73" mass="7841">QARQRAKTILALAIELGLPTLSNLIGRFLLDQLEPDPAAQACHLTAFTSHIKIFHSTTATFVAPSDPSGIGRM</sequence>
<reference evidence="2" key="2">
    <citation type="submission" date="2015-01" db="EMBL/GenBank/DDBJ databases">
        <title>Evolutionary Origins and Diversification of the Mycorrhizal Mutualists.</title>
        <authorList>
            <consortium name="DOE Joint Genome Institute"/>
            <consortium name="Mycorrhizal Genomics Consortium"/>
            <person name="Kohler A."/>
            <person name="Kuo A."/>
            <person name="Nagy L.G."/>
            <person name="Floudas D."/>
            <person name="Copeland A."/>
            <person name="Barry K.W."/>
            <person name="Cichocki N."/>
            <person name="Veneault-Fourrey C."/>
            <person name="LaButti K."/>
            <person name="Lindquist E.A."/>
            <person name="Lipzen A."/>
            <person name="Lundell T."/>
            <person name="Morin E."/>
            <person name="Murat C."/>
            <person name="Riley R."/>
            <person name="Ohm R."/>
            <person name="Sun H."/>
            <person name="Tunlid A."/>
            <person name="Henrissat B."/>
            <person name="Grigoriev I.V."/>
            <person name="Hibbett D.S."/>
            <person name="Martin F."/>
        </authorList>
    </citation>
    <scope>NUCLEOTIDE SEQUENCE [LARGE SCALE GENOMIC DNA]</scope>
    <source>
        <strain evidence="2">Ve08.2h10</strain>
    </source>
</reference>
<evidence type="ECO:0000313" key="1">
    <source>
        <dbReference type="EMBL" id="KIK79873.1"/>
    </source>
</evidence>
<feature type="non-terminal residue" evidence="1">
    <location>
        <position position="73"/>
    </location>
</feature>
<evidence type="ECO:0000313" key="2">
    <source>
        <dbReference type="Proteomes" id="UP000054538"/>
    </source>
</evidence>
<dbReference type="STRING" id="930991.A0A0D0CWH2"/>
<dbReference type="OrthoDB" id="2678360at2759"/>
<organism evidence="1 2">
    <name type="scientific">Paxillus rubicundulus Ve08.2h10</name>
    <dbReference type="NCBI Taxonomy" id="930991"/>
    <lineage>
        <taxon>Eukaryota</taxon>
        <taxon>Fungi</taxon>
        <taxon>Dikarya</taxon>
        <taxon>Basidiomycota</taxon>
        <taxon>Agaricomycotina</taxon>
        <taxon>Agaricomycetes</taxon>
        <taxon>Agaricomycetidae</taxon>
        <taxon>Boletales</taxon>
        <taxon>Paxilineae</taxon>
        <taxon>Paxillaceae</taxon>
        <taxon>Paxillus</taxon>
    </lineage>
</organism>
<gene>
    <name evidence="1" type="ORF">PAXRUDRAFT_43678</name>
</gene>
<keyword evidence="2" id="KW-1185">Reference proteome</keyword>
<accession>A0A0D0CWH2</accession>
<dbReference type="InParanoid" id="A0A0D0CWH2"/>
<feature type="non-terminal residue" evidence="1">
    <location>
        <position position="1"/>
    </location>
</feature>